<dbReference type="SUPFAM" id="SSF46689">
    <property type="entry name" value="Homeodomain-like"/>
    <property type="match status" value="1"/>
</dbReference>
<dbReference type="InterPro" id="IPR018060">
    <property type="entry name" value="HTH_AraC"/>
</dbReference>
<evidence type="ECO:0000313" key="6">
    <source>
        <dbReference type="Proteomes" id="UP000256503"/>
    </source>
</evidence>
<dbReference type="AlphaFoldDB" id="A0AAD0QUF7"/>
<gene>
    <name evidence="5" type="ORF">DVB73_01055</name>
</gene>
<dbReference type="PANTHER" id="PTHR47894:SF4">
    <property type="entry name" value="HTH-TYPE TRANSCRIPTIONAL REGULATOR GADX"/>
    <property type="match status" value="1"/>
</dbReference>
<dbReference type="Pfam" id="PF12625">
    <property type="entry name" value="Arabinose_bd"/>
    <property type="match status" value="1"/>
</dbReference>
<dbReference type="GeneID" id="49611994"/>
<dbReference type="RefSeq" id="WP_016395045.1">
    <property type="nucleotide sequence ID" value="NZ_CP031146.1"/>
</dbReference>
<dbReference type="Gene3D" id="1.10.10.60">
    <property type="entry name" value="Homeodomain-like"/>
    <property type="match status" value="1"/>
</dbReference>
<evidence type="ECO:0000256" key="3">
    <source>
        <dbReference type="ARBA" id="ARBA00023163"/>
    </source>
</evidence>
<name>A0AAD0QUF7_PSEDL</name>
<dbReference type="GO" id="GO:0000976">
    <property type="term" value="F:transcription cis-regulatory region binding"/>
    <property type="evidence" value="ECO:0007669"/>
    <property type="project" value="TreeGrafter"/>
</dbReference>
<evidence type="ECO:0000259" key="4">
    <source>
        <dbReference type="PROSITE" id="PS01124"/>
    </source>
</evidence>
<evidence type="ECO:0000256" key="2">
    <source>
        <dbReference type="ARBA" id="ARBA00023125"/>
    </source>
</evidence>
<dbReference type="SMART" id="SM00342">
    <property type="entry name" value="HTH_ARAC"/>
    <property type="match status" value="1"/>
</dbReference>
<feature type="domain" description="HTH araC/xylS-type" evidence="4">
    <location>
        <begin position="231"/>
        <end position="329"/>
    </location>
</feature>
<dbReference type="InterPro" id="IPR032687">
    <property type="entry name" value="AraC-type_N"/>
</dbReference>
<sequence>MANRVVSTCLTHYAEVARECGLDPFAHLHAVQLDPACLERSDLMISVDGVWHLLENSASAACVEDFGLRMAERRQLSNLGPLAQVMRQEGSLRTALATLQRYLHLHNEGFLVLIEERDGIAVIRSEQITHQHLPARQSVDLMIGVTYRTLKTLLGEHWQPRSVCFRHRPPQDRSTHLRLFGNRVQFDSVIDGIVCRTAELDAPLPGSDPVAARSVRRELEARGVVSETEVDTVRRLVWQLLLTGRLSVEQVAEQLGVDRRTVHRRLLRHGESFSSILDQVRQEQVVRQLRDSRHSHSEIAELLGFSCLSAFSRWFSQRFGCSPRAWRKAHVG</sequence>
<dbReference type="InterPro" id="IPR009057">
    <property type="entry name" value="Homeodomain-like_sf"/>
</dbReference>
<dbReference type="Pfam" id="PF12833">
    <property type="entry name" value="HTH_18"/>
    <property type="match status" value="1"/>
</dbReference>
<proteinExistence type="predicted"/>
<keyword evidence="2" id="KW-0238">DNA-binding</keyword>
<dbReference type="PANTHER" id="PTHR47894">
    <property type="entry name" value="HTH-TYPE TRANSCRIPTIONAL REGULATOR GADX"/>
    <property type="match status" value="1"/>
</dbReference>
<evidence type="ECO:0000256" key="1">
    <source>
        <dbReference type="ARBA" id="ARBA00023015"/>
    </source>
</evidence>
<dbReference type="GO" id="GO:0005829">
    <property type="term" value="C:cytosol"/>
    <property type="evidence" value="ECO:0007669"/>
    <property type="project" value="TreeGrafter"/>
</dbReference>
<reference evidence="5 6" key="1">
    <citation type="submission" date="2018-07" db="EMBL/GenBank/DDBJ databases">
        <title>Complete genome sequence of a Pseudomonas plecoglossicida strain pathogenic to the marine fish, Larimichthys crocea.</title>
        <authorList>
            <person name="Tao Z."/>
        </authorList>
    </citation>
    <scope>NUCLEOTIDE SEQUENCE [LARGE SCALE GENOMIC DNA]</scope>
    <source>
        <strain evidence="5 6">XSDHY-P</strain>
    </source>
</reference>
<evidence type="ECO:0000313" key="5">
    <source>
        <dbReference type="EMBL" id="AXM94517.1"/>
    </source>
</evidence>
<dbReference type="EMBL" id="CP031146">
    <property type="protein sequence ID" value="AXM94517.1"/>
    <property type="molecule type" value="Genomic_DNA"/>
</dbReference>
<accession>A0AAD0QUF7</accession>
<dbReference type="PROSITE" id="PS01124">
    <property type="entry name" value="HTH_ARAC_FAMILY_2"/>
    <property type="match status" value="1"/>
</dbReference>
<keyword evidence="1" id="KW-0805">Transcription regulation</keyword>
<dbReference type="GO" id="GO:0003700">
    <property type="term" value="F:DNA-binding transcription factor activity"/>
    <property type="evidence" value="ECO:0007669"/>
    <property type="project" value="InterPro"/>
</dbReference>
<organism evidence="5 6">
    <name type="scientific">Pseudomonas plecoglossicida</name>
    <dbReference type="NCBI Taxonomy" id="70775"/>
    <lineage>
        <taxon>Bacteria</taxon>
        <taxon>Pseudomonadati</taxon>
        <taxon>Pseudomonadota</taxon>
        <taxon>Gammaproteobacteria</taxon>
        <taxon>Pseudomonadales</taxon>
        <taxon>Pseudomonadaceae</taxon>
        <taxon>Pseudomonas</taxon>
    </lineage>
</organism>
<keyword evidence="3" id="KW-0804">Transcription</keyword>
<dbReference type="Proteomes" id="UP000256503">
    <property type="component" value="Chromosome"/>
</dbReference>
<protein>
    <submittedName>
        <fullName evidence="5">AraC family transcriptional regulator</fullName>
    </submittedName>
</protein>